<feature type="domain" description="DUF4825" evidence="3">
    <location>
        <begin position="310"/>
        <end position="390"/>
    </location>
</feature>
<keyword evidence="5" id="KW-1185">Reference proteome</keyword>
<dbReference type="Pfam" id="PF12773">
    <property type="entry name" value="DZR"/>
    <property type="match status" value="1"/>
</dbReference>
<dbReference type="InterPro" id="IPR025874">
    <property type="entry name" value="DZR"/>
</dbReference>
<evidence type="ECO:0000313" key="5">
    <source>
        <dbReference type="Proteomes" id="UP001519271"/>
    </source>
</evidence>
<evidence type="ECO:0000259" key="2">
    <source>
        <dbReference type="Pfam" id="PF12773"/>
    </source>
</evidence>
<protein>
    <submittedName>
        <fullName evidence="4">RNA-binding Zn-ribbon protein involved in translation (DUF1610 family)</fullName>
    </submittedName>
</protein>
<dbReference type="Proteomes" id="UP001519271">
    <property type="component" value="Unassembled WGS sequence"/>
</dbReference>
<evidence type="ECO:0000256" key="1">
    <source>
        <dbReference type="SAM" id="Phobius"/>
    </source>
</evidence>
<dbReference type="Pfam" id="PF16107">
    <property type="entry name" value="DUF4825"/>
    <property type="match status" value="1"/>
</dbReference>
<organism evidence="4 5">
    <name type="scientific">Youngiibacter multivorans</name>
    <dbReference type="NCBI Taxonomy" id="937251"/>
    <lineage>
        <taxon>Bacteria</taxon>
        <taxon>Bacillati</taxon>
        <taxon>Bacillota</taxon>
        <taxon>Clostridia</taxon>
        <taxon>Eubacteriales</taxon>
        <taxon>Clostridiaceae</taxon>
        <taxon>Youngiibacter</taxon>
    </lineage>
</organism>
<evidence type="ECO:0000259" key="3">
    <source>
        <dbReference type="Pfam" id="PF16107"/>
    </source>
</evidence>
<keyword evidence="1" id="KW-0472">Membrane</keyword>
<dbReference type="RefSeq" id="WP_209458475.1">
    <property type="nucleotide sequence ID" value="NZ_JAGGKC010000004.1"/>
</dbReference>
<sequence length="433" mass="47407">MAISTFGVFIVVLAASMLFLVIPIMIGIYVYRDAASRGMNAVLWTLISVFSPTFIGLIIYLIVRADHTAMQCPKCQSPVSENYAVCPQCGTQLKGRCQKCNSPVESYWEVCASCGEPVPAESRSTKARVKNDKGLGWILIAAILIPVLVMSVLAFGLMAYRGTFSTSSIGTVSGMRFEEYSGNRTIAEWLEESKGSEDGIYVLEHQVTSPDGTNTDYVIYNKGLTSVVDVTAEGMSRSLLKGSALKISYTSLSGVPADDYHIYQVNYFTNDIPGLEIFADGEKVHYTLTRTSDPISFNGSIMLKQLAEELYDARVEYIGNNSAVSELIGKTGLAGLGDYTIELETSMEPYGLKIIYSSTHEEFNDLDLTPDAILLLGLIENLDYIEITRRDVVFTLNAAEASDMLGYEVKDIGESMEAVLEFLETSGNLVDSN</sequence>
<reference evidence="4 5" key="1">
    <citation type="submission" date="2021-03" db="EMBL/GenBank/DDBJ databases">
        <title>Genomic Encyclopedia of Type Strains, Phase IV (KMG-IV): sequencing the most valuable type-strain genomes for metagenomic binning, comparative biology and taxonomic classification.</title>
        <authorList>
            <person name="Goeker M."/>
        </authorList>
    </citation>
    <scope>NUCLEOTIDE SEQUENCE [LARGE SCALE GENOMIC DNA]</scope>
    <source>
        <strain evidence="4 5">DSM 6139</strain>
    </source>
</reference>
<feature type="transmembrane region" description="Helical" evidence="1">
    <location>
        <begin position="42"/>
        <end position="63"/>
    </location>
</feature>
<feature type="transmembrane region" description="Helical" evidence="1">
    <location>
        <begin position="6"/>
        <end position="30"/>
    </location>
</feature>
<keyword evidence="1" id="KW-1133">Transmembrane helix</keyword>
<gene>
    <name evidence="4" type="ORF">J2Z34_000705</name>
</gene>
<name>A0ABS4G109_9CLOT</name>
<dbReference type="EMBL" id="JAGGKC010000004">
    <property type="protein sequence ID" value="MBP1918233.1"/>
    <property type="molecule type" value="Genomic_DNA"/>
</dbReference>
<accession>A0ABS4G109</accession>
<proteinExistence type="predicted"/>
<keyword evidence="1" id="KW-0812">Transmembrane</keyword>
<feature type="transmembrane region" description="Helical" evidence="1">
    <location>
        <begin position="135"/>
        <end position="160"/>
    </location>
</feature>
<dbReference type="InterPro" id="IPR032250">
    <property type="entry name" value="DUF4825"/>
</dbReference>
<feature type="domain" description="DZANK-type" evidence="2">
    <location>
        <begin position="72"/>
        <end position="115"/>
    </location>
</feature>
<evidence type="ECO:0000313" key="4">
    <source>
        <dbReference type="EMBL" id="MBP1918233.1"/>
    </source>
</evidence>
<comment type="caution">
    <text evidence="4">The sequence shown here is derived from an EMBL/GenBank/DDBJ whole genome shotgun (WGS) entry which is preliminary data.</text>
</comment>